<dbReference type="PANTHER" id="PTHR43591:SF24">
    <property type="entry name" value="2-METHOXY-6-POLYPRENYL-1,4-BENZOQUINOL METHYLASE, MITOCHONDRIAL"/>
    <property type="match status" value="1"/>
</dbReference>
<dbReference type="Gene3D" id="3.40.50.150">
    <property type="entry name" value="Vaccinia Virus protein VP39"/>
    <property type="match status" value="1"/>
</dbReference>
<comment type="caution">
    <text evidence="2">The sequence shown here is derived from an EMBL/GenBank/DDBJ whole genome shotgun (WGS) entry which is preliminary data.</text>
</comment>
<dbReference type="InterPro" id="IPR013216">
    <property type="entry name" value="Methyltransf_11"/>
</dbReference>
<evidence type="ECO:0000313" key="2">
    <source>
        <dbReference type="EMBL" id="OGW95267.1"/>
    </source>
</evidence>
<dbReference type="PANTHER" id="PTHR43591">
    <property type="entry name" value="METHYLTRANSFERASE"/>
    <property type="match status" value="1"/>
</dbReference>
<sequence length="259" mass="29990">MTYTYNQSKLETRFDQESLAWQNRYRTAPANKFTYIDKQYRRKYVFDLLGSGPGLALDLGCGPGGFFHSLCDSGFTVIGLDYSQEMLKLADEESKKNAGIQLVRGNALELPFKPNTFDAIIAAGLPEYFPDDLQFTNELKRIIKPKGKIILTLRNSRCVERNLWKFYRAFFNIQLEAAGDYREHNPGKLKAFILSQGFTHYRQRFSHFYPFPWPISEWLKPINNYLAHIMERLFSKGPLDILGSVFIASFEAPEQLKQK</sequence>
<protein>
    <recommendedName>
        <fullName evidence="1">Methyltransferase type 11 domain-containing protein</fullName>
    </recommendedName>
</protein>
<reference evidence="2 3" key="1">
    <citation type="journal article" date="2016" name="Nat. Commun.">
        <title>Thousands of microbial genomes shed light on interconnected biogeochemical processes in an aquifer system.</title>
        <authorList>
            <person name="Anantharaman K."/>
            <person name="Brown C.T."/>
            <person name="Hug L.A."/>
            <person name="Sharon I."/>
            <person name="Castelle C.J."/>
            <person name="Probst A.J."/>
            <person name="Thomas B.C."/>
            <person name="Singh A."/>
            <person name="Wilkins M.J."/>
            <person name="Karaoz U."/>
            <person name="Brodie E.L."/>
            <person name="Williams K.H."/>
            <person name="Hubbard S.S."/>
            <person name="Banfield J.F."/>
        </authorList>
    </citation>
    <scope>NUCLEOTIDE SEQUENCE [LARGE SCALE GENOMIC DNA]</scope>
</reference>
<evidence type="ECO:0000313" key="3">
    <source>
        <dbReference type="Proteomes" id="UP000178187"/>
    </source>
</evidence>
<dbReference type="AlphaFoldDB" id="A0A1G1KQS0"/>
<name>A0A1G1KQS0_9BACT</name>
<dbReference type="GO" id="GO:0008757">
    <property type="term" value="F:S-adenosylmethionine-dependent methyltransferase activity"/>
    <property type="evidence" value="ECO:0007669"/>
    <property type="project" value="InterPro"/>
</dbReference>
<accession>A0A1G1KQS0</accession>
<feature type="domain" description="Methyltransferase type 11" evidence="1">
    <location>
        <begin position="57"/>
        <end position="151"/>
    </location>
</feature>
<dbReference type="EMBL" id="MHFR01000068">
    <property type="protein sequence ID" value="OGW95267.1"/>
    <property type="molecule type" value="Genomic_DNA"/>
</dbReference>
<organism evidence="2 3">
    <name type="scientific">Candidatus Danuiimicrobium aquiferis</name>
    <dbReference type="NCBI Taxonomy" id="1801832"/>
    <lineage>
        <taxon>Bacteria</taxon>
        <taxon>Pseudomonadati</taxon>
        <taxon>Candidatus Omnitrophota</taxon>
        <taxon>Candidatus Danuiimicrobium</taxon>
    </lineage>
</organism>
<proteinExistence type="predicted"/>
<dbReference type="InterPro" id="IPR029063">
    <property type="entry name" value="SAM-dependent_MTases_sf"/>
</dbReference>
<dbReference type="Pfam" id="PF08241">
    <property type="entry name" value="Methyltransf_11"/>
    <property type="match status" value="1"/>
</dbReference>
<dbReference type="Proteomes" id="UP000178187">
    <property type="component" value="Unassembled WGS sequence"/>
</dbReference>
<dbReference type="CDD" id="cd02440">
    <property type="entry name" value="AdoMet_MTases"/>
    <property type="match status" value="1"/>
</dbReference>
<dbReference type="SUPFAM" id="SSF53335">
    <property type="entry name" value="S-adenosyl-L-methionine-dependent methyltransferases"/>
    <property type="match status" value="1"/>
</dbReference>
<gene>
    <name evidence="2" type="ORF">A3G33_04900</name>
</gene>
<evidence type="ECO:0000259" key="1">
    <source>
        <dbReference type="Pfam" id="PF08241"/>
    </source>
</evidence>